<dbReference type="InterPro" id="IPR058533">
    <property type="entry name" value="Cation_efflux_TM"/>
</dbReference>
<feature type="domain" description="Cation efflux protein cytoplasmic" evidence="12">
    <location>
        <begin position="196"/>
        <end position="270"/>
    </location>
</feature>
<evidence type="ECO:0000313" key="15">
    <source>
        <dbReference type="Proteomes" id="UP000091897"/>
    </source>
</evidence>
<dbReference type="Proteomes" id="UP000092213">
    <property type="component" value="Chromosome"/>
</dbReference>
<feature type="compositionally biased region" description="Polar residues" evidence="9">
    <location>
        <begin position="286"/>
        <end position="295"/>
    </location>
</feature>
<dbReference type="InterPro" id="IPR027470">
    <property type="entry name" value="Cation_efflux_CTD"/>
</dbReference>
<dbReference type="EMBL" id="CP016171">
    <property type="protein sequence ID" value="ANN74068.1"/>
    <property type="molecule type" value="Genomic_DNA"/>
</dbReference>
<keyword evidence="5" id="KW-0862">Zinc</keyword>
<dbReference type="InterPro" id="IPR050681">
    <property type="entry name" value="CDF/SLC30A"/>
</dbReference>
<keyword evidence="8 10" id="KW-0472">Membrane</keyword>
<feature type="transmembrane region" description="Helical" evidence="10">
    <location>
        <begin position="68"/>
        <end position="87"/>
    </location>
</feature>
<keyword evidence="3" id="KW-0813">Transport</keyword>
<dbReference type="EMBL" id="CP016170">
    <property type="protein sequence ID" value="ANN68919.1"/>
    <property type="molecule type" value="Genomic_DNA"/>
</dbReference>
<dbReference type="Pfam" id="PF01545">
    <property type="entry name" value="Cation_efflux"/>
    <property type="match status" value="1"/>
</dbReference>
<name>A0A193G2Z7_9BORD</name>
<dbReference type="STRING" id="463025.BAU08_24345"/>
<evidence type="ECO:0000256" key="5">
    <source>
        <dbReference type="ARBA" id="ARBA00022906"/>
    </source>
</evidence>
<evidence type="ECO:0000256" key="1">
    <source>
        <dbReference type="ARBA" id="ARBA00004141"/>
    </source>
</evidence>
<dbReference type="GO" id="GO:0005385">
    <property type="term" value="F:zinc ion transmembrane transporter activity"/>
    <property type="evidence" value="ECO:0007669"/>
    <property type="project" value="TreeGrafter"/>
</dbReference>
<feature type="transmembrane region" description="Helical" evidence="10">
    <location>
        <begin position="135"/>
        <end position="161"/>
    </location>
</feature>
<keyword evidence="15" id="KW-1185">Reference proteome</keyword>
<comment type="subcellular location">
    <subcellularLocation>
        <location evidence="1">Membrane</location>
        <topology evidence="1">Multi-pass membrane protein</topology>
    </subcellularLocation>
</comment>
<keyword evidence="5" id="KW-0864">Zinc transport</keyword>
<evidence type="ECO:0000259" key="11">
    <source>
        <dbReference type="Pfam" id="PF01545"/>
    </source>
</evidence>
<evidence type="ECO:0000256" key="10">
    <source>
        <dbReference type="SAM" id="Phobius"/>
    </source>
</evidence>
<keyword evidence="7" id="KW-0406">Ion transport</keyword>
<accession>A0A193G2Z7</accession>
<proteinExistence type="inferred from homology"/>
<dbReference type="Gene3D" id="1.20.1510.10">
    <property type="entry name" value="Cation efflux protein transmembrane domain"/>
    <property type="match status" value="1"/>
</dbReference>
<dbReference type="InterPro" id="IPR027469">
    <property type="entry name" value="Cation_efflux_TMD_sf"/>
</dbReference>
<dbReference type="GO" id="GO:0005886">
    <property type="term" value="C:plasma membrane"/>
    <property type="evidence" value="ECO:0007669"/>
    <property type="project" value="TreeGrafter"/>
</dbReference>
<protein>
    <submittedName>
        <fullName evidence="14">Zinc transporter ZitB</fullName>
    </submittedName>
</protein>
<dbReference type="KEGG" id="bbro:BAU06_23780"/>
<dbReference type="AlphaFoldDB" id="A0A193G2Z7"/>
<evidence type="ECO:0000313" key="13">
    <source>
        <dbReference type="EMBL" id="ANN68919.1"/>
    </source>
</evidence>
<evidence type="ECO:0000313" key="14">
    <source>
        <dbReference type="EMBL" id="ANN74068.1"/>
    </source>
</evidence>
<keyword evidence="4 10" id="KW-0812">Transmembrane</keyword>
<feature type="transmembrane region" description="Helical" evidence="10">
    <location>
        <begin position="99"/>
        <end position="123"/>
    </location>
</feature>
<feature type="compositionally biased region" description="Basic and acidic residues" evidence="9">
    <location>
        <begin position="271"/>
        <end position="281"/>
    </location>
</feature>
<evidence type="ECO:0000256" key="2">
    <source>
        <dbReference type="ARBA" id="ARBA00008873"/>
    </source>
</evidence>
<evidence type="ECO:0000256" key="8">
    <source>
        <dbReference type="ARBA" id="ARBA00023136"/>
    </source>
</evidence>
<keyword evidence="6 10" id="KW-1133">Transmembrane helix</keyword>
<comment type="similarity">
    <text evidence="2">Belongs to the cation diffusion facilitator (CDF) transporter (TC 2.A.4) family. SLC30A subfamily.</text>
</comment>
<feature type="domain" description="Cation efflux protein transmembrane" evidence="11">
    <location>
        <begin position="3"/>
        <end position="192"/>
    </location>
</feature>
<evidence type="ECO:0000313" key="16">
    <source>
        <dbReference type="Proteomes" id="UP000092213"/>
    </source>
</evidence>
<dbReference type="Proteomes" id="UP000091897">
    <property type="component" value="Chromosome"/>
</dbReference>
<organism evidence="14 16">
    <name type="scientific">Bordetella bronchialis</name>
    <dbReference type="NCBI Taxonomy" id="463025"/>
    <lineage>
        <taxon>Bacteria</taxon>
        <taxon>Pseudomonadati</taxon>
        <taxon>Pseudomonadota</taxon>
        <taxon>Betaproteobacteria</taxon>
        <taxon>Burkholderiales</taxon>
        <taxon>Alcaligenaceae</taxon>
        <taxon>Bordetella</taxon>
    </lineage>
</organism>
<evidence type="ECO:0000256" key="3">
    <source>
        <dbReference type="ARBA" id="ARBA00022448"/>
    </source>
</evidence>
<evidence type="ECO:0000256" key="9">
    <source>
        <dbReference type="SAM" id="MobiDB-lite"/>
    </source>
</evidence>
<sequence>MLWALVVIVVFMVVEVVGGVMSGSLALLADAGHMVSDGAALAFSLAALRVGRRSATPRMSYGYRRLEILAAFINGLALFAIAIWITVEAVQRFWEPVGVMAGTMLAVAIAGLVANIVAFLILTGGSRGNLNMRSALLHVLGDLLGSVAAIVAAVVIILTGWTPIDPLLSIFVALIVLKSAWQLVRSTGHILLEGTPPGLEPDAIKADLEQNVAVVRMAHHIHAWSITSEQHMLTLHVVPHEGVAPSDVIRAVRQRVAERFSISHVTVQVEDPGHNDGDAAHGNDCNGATSGQGCS</sequence>
<dbReference type="PANTHER" id="PTHR11562:SF17">
    <property type="entry name" value="RE54080P-RELATED"/>
    <property type="match status" value="1"/>
</dbReference>
<dbReference type="NCBIfam" id="TIGR01297">
    <property type="entry name" value="CDF"/>
    <property type="match status" value="1"/>
</dbReference>
<dbReference type="PANTHER" id="PTHR11562">
    <property type="entry name" value="CATION EFFLUX PROTEIN/ ZINC TRANSPORTER"/>
    <property type="match status" value="1"/>
</dbReference>
<gene>
    <name evidence="13" type="ORF">BAU06_23780</name>
    <name evidence="14" type="ORF">BAU08_24345</name>
</gene>
<evidence type="ECO:0000256" key="4">
    <source>
        <dbReference type="ARBA" id="ARBA00022692"/>
    </source>
</evidence>
<feature type="region of interest" description="Disordered" evidence="9">
    <location>
        <begin position="269"/>
        <end position="295"/>
    </location>
</feature>
<evidence type="ECO:0000256" key="7">
    <source>
        <dbReference type="ARBA" id="ARBA00023065"/>
    </source>
</evidence>
<evidence type="ECO:0000259" key="12">
    <source>
        <dbReference type="Pfam" id="PF16916"/>
    </source>
</evidence>
<dbReference type="SUPFAM" id="SSF161111">
    <property type="entry name" value="Cation efflux protein transmembrane domain-like"/>
    <property type="match status" value="1"/>
</dbReference>
<reference evidence="15 16" key="1">
    <citation type="submission" date="2016-06" db="EMBL/GenBank/DDBJ databases">
        <title>Complete genome sequences of Bordetella bronchialis and Bordetella flabilis.</title>
        <authorList>
            <person name="LiPuma J.J."/>
            <person name="Spilker T."/>
        </authorList>
    </citation>
    <scope>NUCLEOTIDE SEQUENCE [LARGE SCALE GENOMIC DNA]</scope>
    <source>
        <strain evidence="14 16">AU17976</strain>
        <strain evidence="13 15">AU3182</strain>
    </source>
</reference>
<feature type="transmembrane region" description="Helical" evidence="10">
    <location>
        <begin position="28"/>
        <end position="48"/>
    </location>
</feature>
<dbReference type="InterPro" id="IPR002524">
    <property type="entry name" value="Cation_efflux"/>
</dbReference>
<feature type="transmembrane region" description="Helical" evidence="10">
    <location>
        <begin position="167"/>
        <end position="184"/>
    </location>
</feature>
<dbReference type="Pfam" id="PF16916">
    <property type="entry name" value="ZT_dimer"/>
    <property type="match status" value="1"/>
</dbReference>
<evidence type="ECO:0000256" key="6">
    <source>
        <dbReference type="ARBA" id="ARBA00022989"/>
    </source>
</evidence>